<dbReference type="Pfam" id="PF08361">
    <property type="entry name" value="TetR_C_2"/>
    <property type="match status" value="1"/>
</dbReference>
<evidence type="ECO:0000313" key="8">
    <source>
        <dbReference type="EMBL" id="SQA64970.1"/>
    </source>
</evidence>
<comment type="caution">
    <text evidence="8">The sequence shown here is derived from an EMBL/GenBank/DDBJ whole genome shotgun (WGS) entry which is preliminary data.</text>
</comment>
<keyword evidence="3 5" id="KW-0238">DNA-binding</keyword>
<evidence type="ECO:0000256" key="4">
    <source>
        <dbReference type="ARBA" id="ARBA00023163"/>
    </source>
</evidence>
<dbReference type="InterPro" id="IPR001647">
    <property type="entry name" value="HTH_TetR"/>
</dbReference>
<dbReference type="InterPro" id="IPR036271">
    <property type="entry name" value="Tet_transcr_reg_TetR-rel_C_sf"/>
</dbReference>
<dbReference type="GO" id="GO:0003700">
    <property type="term" value="F:DNA-binding transcription factor activity"/>
    <property type="evidence" value="ECO:0007669"/>
    <property type="project" value="UniProtKB-ARBA"/>
</dbReference>
<dbReference type="SUPFAM" id="SSF48498">
    <property type="entry name" value="Tetracyclin repressor-like, C-terminal domain"/>
    <property type="match status" value="1"/>
</dbReference>
<dbReference type="FunFam" id="1.10.357.10:FF:000003">
    <property type="entry name" value="HTH-type transcriptional regulator AcrR"/>
    <property type="match status" value="1"/>
</dbReference>
<feature type="DNA-binding region" description="H-T-H motif" evidence="5">
    <location>
        <begin position="33"/>
        <end position="52"/>
    </location>
</feature>
<dbReference type="InterPro" id="IPR050624">
    <property type="entry name" value="HTH-type_Tx_Regulator"/>
</dbReference>
<dbReference type="GO" id="GO:0009410">
    <property type="term" value="P:response to xenobiotic stimulus"/>
    <property type="evidence" value="ECO:0007669"/>
    <property type="project" value="UniProtKB-ARBA"/>
</dbReference>
<dbReference type="EMBL" id="UAVL01000019">
    <property type="protein sequence ID" value="SQA64970.1"/>
    <property type="molecule type" value="Genomic_DNA"/>
</dbReference>
<reference evidence="8 9" key="1">
    <citation type="submission" date="2018-06" db="EMBL/GenBank/DDBJ databases">
        <authorList>
            <consortium name="Pathogen Informatics"/>
            <person name="Doyle S."/>
        </authorList>
    </citation>
    <scope>NUCLEOTIDE SEQUENCE [LARGE SCALE GENOMIC DNA]</scope>
    <source>
        <strain evidence="8 9">NCTC11967</strain>
    </source>
</reference>
<dbReference type="AlphaFoldDB" id="A0AB38G0C0"/>
<name>A0AB38G0C0_9ENTR</name>
<accession>A0AB38G0C0</accession>
<dbReference type="NCBIfam" id="NF007430">
    <property type="entry name" value="PRK09975.1"/>
    <property type="match status" value="1"/>
</dbReference>
<dbReference type="GO" id="GO:0045892">
    <property type="term" value="P:negative regulation of DNA-templated transcription"/>
    <property type="evidence" value="ECO:0007669"/>
    <property type="project" value="UniProtKB-ARBA"/>
</dbReference>
<dbReference type="GeneID" id="66905025"/>
<dbReference type="GO" id="GO:0003677">
    <property type="term" value="F:DNA binding"/>
    <property type="evidence" value="ECO:0007669"/>
    <property type="project" value="UniProtKB-UniRule"/>
</dbReference>
<dbReference type="SUPFAM" id="SSF46689">
    <property type="entry name" value="Homeodomain-like"/>
    <property type="match status" value="1"/>
</dbReference>
<evidence type="ECO:0000313" key="7">
    <source>
        <dbReference type="EMBL" id="RKR54855.1"/>
    </source>
</evidence>
<keyword evidence="2" id="KW-0805">Transcription regulation</keyword>
<dbReference type="PRINTS" id="PR00455">
    <property type="entry name" value="HTHTETR"/>
</dbReference>
<organism evidence="8 9">
    <name type="scientific">Yokenella regensburgei</name>
    <dbReference type="NCBI Taxonomy" id="158877"/>
    <lineage>
        <taxon>Bacteria</taxon>
        <taxon>Pseudomonadati</taxon>
        <taxon>Pseudomonadota</taxon>
        <taxon>Gammaproteobacteria</taxon>
        <taxon>Enterobacterales</taxon>
        <taxon>Enterobacteriaceae</taxon>
        <taxon>Yokenella</taxon>
    </lineage>
</organism>
<evidence type="ECO:0000256" key="3">
    <source>
        <dbReference type="ARBA" id="ARBA00023125"/>
    </source>
</evidence>
<protein>
    <submittedName>
        <fullName evidence="8">Probable acrEF/envCD operon repressor</fullName>
    </submittedName>
    <submittedName>
        <fullName evidence="7">TetR family transcriptional regulator</fullName>
    </submittedName>
</protein>
<keyword evidence="1" id="KW-0678">Repressor</keyword>
<gene>
    <name evidence="8" type="primary">envR</name>
    <name evidence="7" type="ORF">C7387_3033</name>
    <name evidence="8" type="ORF">NCTC11967_03999</name>
</gene>
<dbReference type="Proteomes" id="UP000267341">
    <property type="component" value="Unassembled WGS sequence"/>
</dbReference>
<dbReference type="PANTHER" id="PTHR43479:SF11">
    <property type="entry name" value="ACREF_ENVCD OPERON REPRESSOR-RELATED"/>
    <property type="match status" value="1"/>
</dbReference>
<dbReference type="Proteomes" id="UP000251313">
    <property type="component" value="Unassembled WGS sequence"/>
</dbReference>
<dbReference type="InterPro" id="IPR013572">
    <property type="entry name" value="Tscrpt_reg_MAATS_C"/>
</dbReference>
<dbReference type="PROSITE" id="PS01081">
    <property type="entry name" value="HTH_TETR_1"/>
    <property type="match status" value="1"/>
</dbReference>
<evidence type="ECO:0000256" key="2">
    <source>
        <dbReference type="ARBA" id="ARBA00023015"/>
    </source>
</evidence>
<dbReference type="PANTHER" id="PTHR43479">
    <property type="entry name" value="ACREF/ENVCD OPERON REPRESSOR-RELATED"/>
    <property type="match status" value="1"/>
</dbReference>
<dbReference type="InterPro" id="IPR023772">
    <property type="entry name" value="DNA-bd_HTH_TetR-type_CS"/>
</dbReference>
<evidence type="ECO:0000313" key="10">
    <source>
        <dbReference type="Proteomes" id="UP000267341"/>
    </source>
</evidence>
<reference evidence="7 10" key="2">
    <citation type="submission" date="2018-10" db="EMBL/GenBank/DDBJ databases">
        <title>Genomic Encyclopedia of Type Strains, Phase IV (KMG-IV): sequencing the most valuable type-strain genomes for metagenomic binning, comparative biology and taxonomic classification.</title>
        <authorList>
            <person name="Goeker M."/>
        </authorList>
    </citation>
    <scope>NUCLEOTIDE SEQUENCE [LARGE SCALE GENOMIC DNA]</scope>
    <source>
        <strain evidence="7 10">DSM 5079</strain>
    </source>
</reference>
<evidence type="ECO:0000256" key="1">
    <source>
        <dbReference type="ARBA" id="ARBA00022491"/>
    </source>
</evidence>
<evidence type="ECO:0000313" key="9">
    <source>
        <dbReference type="Proteomes" id="UP000251313"/>
    </source>
</evidence>
<keyword evidence="4" id="KW-0804">Transcription</keyword>
<dbReference type="PROSITE" id="PS50977">
    <property type="entry name" value="HTH_TETR_2"/>
    <property type="match status" value="1"/>
</dbReference>
<dbReference type="RefSeq" id="WP_006818031.1">
    <property type="nucleotide sequence ID" value="NZ_CABKQJ010000015.1"/>
</dbReference>
<evidence type="ECO:0000259" key="6">
    <source>
        <dbReference type="PROSITE" id="PS50977"/>
    </source>
</evidence>
<evidence type="ECO:0000256" key="5">
    <source>
        <dbReference type="PROSITE-ProRule" id="PRU00335"/>
    </source>
</evidence>
<dbReference type="EMBL" id="RBIZ01000004">
    <property type="protein sequence ID" value="RKR54855.1"/>
    <property type="molecule type" value="Genomic_DNA"/>
</dbReference>
<dbReference type="Gene3D" id="1.10.357.10">
    <property type="entry name" value="Tetracycline Repressor, domain 2"/>
    <property type="match status" value="1"/>
</dbReference>
<proteinExistence type="predicted"/>
<sequence>MARKTKADALKTRQALIEAAIQQFAERGVASTTLTDIADAAGVTRGAIYWHFTSKTELFNEMWEQQIPLRDIIKHQLTHIENNDPLQSLRERLITSLRYVAETPKQQALMQILYHKCEFYPGMIAESEIRKKICFSREEFRATLQECIHRGILSPDINIDIVLVIFQGFFSGIIKNWLMDPEQINLYQQAPLLVDNIMATLNVQPLNVAGHPRIAC</sequence>
<keyword evidence="10" id="KW-1185">Reference proteome</keyword>
<dbReference type="InterPro" id="IPR009057">
    <property type="entry name" value="Homeodomain-like_sf"/>
</dbReference>
<dbReference type="Pfam" id="PF00440">
    <property type="entry name" value="TetR_N"/>
    <property type="match status" value="1"/>
</dbReference>
<feature type="domain" description="HTH tetR-type" evidence="6">
    <location>
        <begin position="10"/>
        <end position="70"/>
    </location>
</feature>